<dbReference type="InterPro" id="IPR003609">
    <property type="entry name" value="Pan_app"/>
</dbReference>
<keyword evidence="6" id="KW-0614">Plasmid</keyword>
<organism evidence="6">
    <name type="scientific">Mesorhizobium sp. CJ1</name>
    <dbReference type="NCBI Taxonomy" id="447687"/>
    <lineage>
        <taxon>Bacteria</taxon>
        <taxon>Pseudomonadati</taxon>
        <taxon>Pseudomonadota</taxon>
        <taxon>Alphaproteobacteria</taxon>
        <taxon>Hyphomicrobiales</taxon>
        <taxon>Phyllobacteriaceae</taxon>
        <taxon>Mesorhizobium</taxon>
    </lineage>
</organism>
<feature type="chain" id="PRO_5002698826" evidence="4">
    <location>
        <begin position="21"/>
        <end position="284"/>
    </location>
</feature>
<evidence type="ECO:0000259" key="5">
    <source>
        <dbReference type="PROSITE" id="PS50948"/>
    </source>
</evidence>
<keyword evidence="4" id="KW-0732">Signal</keyword>
<dbReference type="CDD" id="cd01100">
    <property type="entry name" value="APPLE_Factor_XI_like"/>
    <property type="match status" value="1"/>
</dbReference>
<evidence type="ECO:0000313" key="6">
    <source>
        <dbReference type="EMBL" id="ABR12882.1"/>
    </source>
</evidence>
<dbReference type="Pfam" id="PF00024">
    <property type="entry name" value="PAN_1"/>
    <property type="match status" value="3"/>
</dbReference>
<feature type="region of interest" description="Disordered" evidence="3">
    <location>
        <begin position="97"/>
        <end position="124"/>
    </location>
</feature>
<dbReference type="GO" id="GO:0006508">
    <property type="term" value="P:proteolysis"/>
    <property type="evidence" value="ECO:0007669"/>
    <property type="project" value="InterPro"/>
</dbReference>
<dbReference type="PROSITE" id="PS50948">
    <property type="entry name" value="PAN"/>
    <property type="match status" value="2"/>
</dbReference>
<name>A6N7X5_9HYPH</name>
<feature type="domain" description="Apple" evidence="5">
    <location>
        <begin position="208"/>
        <end position="284"/>
    </location>
</feature>
<accession>A6N7X5</accession>
<dbReference type="SMART" id="SM00223">
    <property type="entry name" value="APPLE"/>
    <property type="match status" value="2"/>
</dbReference>
<keyword evidence="1" id="KW-0677">Repeat</keyword>
<evidence type="ECO:0000256" key="1">
    <source>
        <dbReference type="ARBA" id="ARBA00022737"/>
    </source>
</evidence>
<evidence type="ECO:0000256" key="4">
    <source>
        <dbReference type="SAM" id="SignalP"/>
    </source>
</evidence>
<dbReference type="InterPro" id="IPR000177">
    <property type="entry name" value="Apple"/>
</dbReference>
<reference evidence="6" key="1">
    <citation type="submission" date="2007-05" db="EMBL/GenBank/DDBJ databases">
        <title>Adaptive mutation in mesorhizobia dependent on an acquired toxin-antitoxin module involved in persistence.</title>
        <authorList>
            <person name="Weaver J.E."/>
            <person name="Sullivan J.T."/>
            <person name="Ronson C.W."/>
        </authorList>
    </citation>
    <scope>NUCLEOTIDE SEQUENCE</scope>
    <source>
        <strain evidence="6">CJ1</strain>
        <plasmid evidence="6">unnamed</plasmid>
    </source>
</reference>
<feature type="domain" description="Apple" evidence="5">
    <location>
        <begin position="127"/>
        <end position="204"/>
    </location>
</feature>
<sequence length="284" mass="30102">MIGAIAAAVILSSGVMPASAQSTEELFRYPQTLLIGVVSATVSVPLDSCSNLCAARSGCAGFDHSSDGGVCRLFASVAGAGQSQGHTAATRSLVTAYREPTNPPAPPQASEPSPQPVPPEQEAAAVMPPPATFTRFLNRDLKSEAAETRQTESVEQCESMCRTSGGWCKAFTYDAWNRKCFLKERPGQLSMNARATSGVVSGSEPPSASGSAVYFEYFNGKAFSGNGFRVLAARSRDECERDCSSQDQCIAFGFTQSQKRCVLFDQPGEYSSSRGTDSGAKRQD</sequence>
<dbReference type="SUPFAM" id="SSF57414">
    <property type="entry name" value="Hairpin loop containing domain-like"/>
    <property type="match status" value="2"/>
</dbReference>
<dbReference type="AlphaFoldDB" id="A6N7X5"/>
<evidence type="ECO:0000256" key="2">
    <source>
        <dbReference type="ARBA" id="ARBA00023157"/>
    </source>
</evidence>
<dbReference type="Gene3D" id="3.50.4.10">
    <property type="entry name" value="Hepatocyte Growth Factor"/>
    <property type="match status" value="2"/>
</dbReference>
<protein>
    <submittedName>
        <fullName evidence="6">Orf28</fullName>
    </submittedName>
</protein>
<proteinExistence type="predicted"/>
<feature type="signal peptide" evidence="4">
    <location>
        <begin position="1"/>
        <end position="20"/>
    </location>
</feature>
<dbReference type="GO" id="GO:0005576">
    <property type="term" value="C:extracellular region"/>
    <property type="evidence" value="ECO:0007669"/>
    <property type="project" value="InterPro"/>
</dbReference>
<evidence type="ECO:0000256" key="3">
    <source>
        <dbReference type="SAM" id="MobiDB-lite"/>
    </source>
</evidence>
<geneLocation type="plasmid" evidence="6">
    <name>unnamed</name>
</geneLocation>
<dbReference type="EMBL" id="EF618553">
    <property type="protein sequence ID" value="ABR12882.1"/>
    <property type="molecule type" value="Genomic_DNA"/>
</dbReference>
<feature type="compositionally biased region" description="Pro residues" evidence="3">
    <location>
        <begin position="101"/>
        <end position="119"/>
    </location>
</feature>
<keyword evidence="2" id="KW-1015">Disulfide bond</keyword>
<dbReference type="SMART" id="SM00473">
    <property type="entry name" value="PAN_AP"/>
    <property type="match status" value="3"/>
</dbReference>